<comment type="similarity">
    <text evidence="7">Belongs to the acyl carrier protein (ACP) family.</text>
</comment>
<keyword evidence="3 7" id="KW-0597">Phosphoprotein</keyword>
<keyword evidence="2 7" id="KW-0444">Lipid biosynthesis</keyword>
<evidence type="ECO:0000256" key="9">
    <source>
        <dbReference type="RuleBase" id="RU003545"/>
    </source>
</evidence>
<accession>A0A0R1V798</accession>
<comment type="pathway">
    <text evidence="7 9">Lipid metabolism; fatty acid biosynthesis.</text>
</comment>
<dbReference type="GO" id="GO:0000035">
    <property type="term" value="F:acyl binding"/>
    <property type="evidence" value="ECO:0007669"/>
    <property type="project" value="TreeGrafter"/>
</dbReference>
<sequence length="80" mass="8990">MDRAEVFKKVSAIVADHFEVDRAKITDNLNLRTDLNADSIDFVEFVLEVEDTFGATIDDDDAEQLSTIGEVVDYIVSHQN</sequence>
<evidence type="ECO:0000256" key="5">
    <source>
        <dbReference type="ARBA" id="ARBA00023098"/>
    </source>
</evidence>
<dbReference type="HAMAP" id="MF_01217">
    <property type="entry name" value="Acyl_carrier"/>
    <property type="match status" value="1"/>
</dbReference>
<dbReference type="GO" id="GO:0009245">
    <property type="term" value="P:lipid A biosynthetic process"/>
    <property type="evidence" value="ECO:0007669"/>
    <property type="project" value="TreeGrafter"/>
</dbReference>
<keyword evidence="5 7" id="KW-0443">Lipid metabolism</keyword>
<dbReference type="UniPathway" id="UPA00094"/>
<comment type="subcellular location">
    <subcellularLocation>
        <location evidence="7">Cytoplasm</location>
    </subcellularLocation>
</comment>
<evidence type="ECO:0000256" key="7">
    <source>
        <dbReference type="HAMAP-Rule" id="MF_01217"/>
    </source>
</evidence>
<dbReference type="GO" id="GO:0005829">
    <property type="term" value="C:cytosol"/>
    <property type="evidence" value="ECO:0007669"/>
    <property type="project" value="TreeGrafter"/>
</dbReference>
<dbReference type="Gene3D" id="1.10.1200.10">
    <property type="entry name" value="ACP-like"/>
    <property type="match status" value="1"/>
</dbReference>
<feature type="domain" description="Carrier" evidence="10">
    <location>
        <begin position="1"/>
        <end position="79"/>
    </location>
</feature>
<dbReference type="InterPro" id="IPR009081">
    <property type="entry name" value="PP-bd_ACP"/>
</dbReference>
<name>A0A0R1V798_9LACO</name>
<dbReference type="NCBIfam" id="TIGR00517">
    <property type="entry name" value="acyl_carrier"/>
    <property type="match status" value="1"/>
</dbReference>
<organism evidence="11 12">
    <name type="scientific">Limosilactobacillus gastricus DSM 16045</name>
    <dbReference type="NCBI Taxonomy" id="1423749"/>
    <lineage>
        <taxon>Bacteria</taxon>
        <taxon>Bacillati</taxon>
        <taxon>Bacillota</taxon>
        <taxon>Bacilli</taxon>
        <taxon>Lactobacillales</taxon>
        <taxon>Lactobacillaceae</taxon>
        <taxon>Limosilactobacillus</taxon>
    </lineage>
</organism>
<dbReference type="EMBL" id="AZFN01000018">
    <property type="protein sequence ID" value="KRM01405.1"/>
    <property type="molecule type" value="Genomic_DNA"/>
</dbReference>
<dbReference type="SUPFAM" id="SSF47336">
    <property type="entry name" value="ACP-like"/>
    <property type="match status" value="1"/>
</dbReference>
<evidence type="ECO:0000256" key="8">
    <source>
        <dbReference type="NCBIfam" id="TIGR00517"/>
    </source>
</evidence>
<comment type="caution">
    <text evidence="11">The sequence shown here is derived from an EMBL/GenBank/DDBJ whole genome shotgun (WGS) entry which is preliminary data.</text>
</comment>
<comment type="function">
    <text evidence="7 9">Carrier of the growing fatty acid chain in fatty acid biosynthesis.</text>
</comment>
<proteinExistence type="inferred from homology"/>
<dbReference type="PANTHER" id="PTHR20863">
    <property type="entry name" value="ACYL CARRIER PROTEIN"/>
    <property type="match status" value="1"/>
</dbReference>
<comment type="PTM">
    <text evidence="9">4'-phosphopantetheine is transferred from CoA to a specific serine of apo-ACP by acpS.</text>
</comment>
<dbReference type="GO" id="GO:0000036">
    <property type="term" value="F:acyl carrier activity"/>
    <property type="evidence" value="ECO:0007669"/>
    <property type="project" value="UniProtKB-UniRule"/>
</dbReference>
<keyword evidence="1 7" id="KW-0596">Phosphopantetheine</keyword>
<evidence type="ECO:0000256" key="2">
    <source>
        <dbReference type="ARBA" id="ARBA00022516"/>
    </source>
</evidence>
<dbReference type="PATRIC" id="fig|1423749.3.peg.667"/>
<dbReference type="Pfam" id="PF00550">
    <property type="entry name" value="PP-binding"/>
    <property type="match status" value="1"/>
</dbReference>
<evidence type="ECO:0000256" key="4">
    <source>
        <dbReference type="ARBA" id="ARBA00022832"/>
    </source>
</evidence>
<evidence type="ECO:0000313" key="11">
    <source>
        <dbReference type="EMBL" id="KRM01405.1"/>
    </source>
</evidence>
<dbReference type="PROSITE" id="PS50075">
    <property type="entry name" value="CARRIER"/>
    <property type="match status" value="1"/>
</dbReference>
<evidence type="ECO:0000256" key="1">
    <source>
        <dbReference type="ARBA" id="ARBA00022450"/>
    </source>
</evidence>
<keyword evidence="12" id="KW-1185">Reference proteome</keyword>
<dbReference type="NCBIfam" id="NF002148">
    <property type="entry name" value="PRK00982.1-2"/>
    <property type="match status" value="1"/>
</dbReference>
<dbReference type="AlphaFoldDB" id="A0A0R1V798"/>
<dbReference type="PANTHER" id="PTHR20863:SF76">
    <property type="entry name" value="CARRIER DOMAIN-CONTAINING PROTEIN"/>
    <property type="match status" value="1"/>
</dbReference>
<dbReference type="Proteomes" id="UP000051739">
    <property type="component" value="Unassembled WGS sequence"/>
</dbReference>
<evidence type="ECO:0000256" key="6">
    <source>
        <dbReference type="ARBA" id="ARBA00023160"/>
    </source>
</evidence>
<dbReference type="GO" id="GO:0016020">
    <property type="term" value="C:membrane"/>
    <property type="evidence" value="ECO:0007669"/>
    <property type="project" value="GOC"/>
</dbReference>
<dbReference type="InterPro" id="IPR003231">
    <property type="entry name" value="ACP"/>
</dbReference>
<gene>
    <name evidence="7" type="primary">acpP</name>
    <name evidence="11" type="ORF">FC60_GL000662</name>
</gene>
<dbReference type="InterPro" id="IPR036736">
    <property type="entry name" value="ACP-like_sf"/>
</dbReference>
<evidence type="ECO:0000313" key="12">
    <source>
        <dbReference type="Proteomes" id="UP000051739"/>
    </source>
</evidence>
<keyword evidence="6 7" id="KW-0275">Fatty acid biosynthesis</keyword>
<feature type="modified residue" description="O-(pantetheine 4'-phosphoryl)serine" evidence="7">
    <location>
        <position position="39"/>
    </location>
</feature>
<evidence type="ECO:0000259" key="10">
    <source>
        <dbReference type="PROSITE" id="PS50075"/>
    </source>
</evidence>
<keyword evidence="4 7" id="KW-0276">Fatty acid metabolism</keyword>
<keyword evidence="7" id="KW-0963">Cytoplasm</keyword>
<dbReference type="NCBIfam" id="NF002150">
    <property type="entry name" value="PRK00982.1-4"/>
    <property type="match status" value="1"/>
</dbReference>
<comment type="PTM">
    <text evidence="7">4'-phosphopantetheine is transferred from CoA to a specific serine of apo-ACP by AcpS. This modification is essential for activity because fatty acids are bound in thioester linkage to the sulfhydryl of the prosthetic group.</text>
</comment>
<reference evidence="11 12" key="1">
    <citation type="journal article" date="2015" name="Genome Announc.">
        <title>Expanding the biotechnology potential of lactobacilli through comparative genomics of 213 strains and associated genera.</title>
        <authorList>
            <person name="Sun Z."/>
            <person name="Harris H.M."/>
            <person name="McCann A."/>
            <person name="Guo C."/>
            <person name="Argimon S."/>
            <person name="Zhang W."/>
            <person name="Yang X."/>
            <person name="Jeffery I.B."/>
            <person name="Cooney J.C."/>
            <person name="Kagawa T.F."/>
            <person name="Liu W."/>
            <person name="Song Y."/>
            <person name="Salvetti E."/>
            <person name="Wrobel A."/>
            <person name="Rasinkangas P."/>
            <person name="Parkhill J."/>
            <person name="Rea M.C."/>
            <person name="O'Sullivan O."/>
            <person name="Ritari J."/>
            <person name="Douillard F.P."/>
            <person name="Paul Ross R."/>
            <person name="Yang R."/>
            <person name="Briner A.E."/>
            <person name="Felis G.E."/>
            <person name="de Vos W.M."/>
            <person name="Barrangou R."/>
            <person name="Klaenhammer T.R."/>
            <person name="Caufield P.W."/>
            <person name="Cui Y."/>
            <person name="Zhang H."/>
            <person name="O'Toole P.W."/>
        </authorList>
    </citation>
    <scope>NUCLEOTIDE SEQUENCE [LARGE SCALE GENOMIC DNA]</scope>
    <source>
        <strain evidence="11 12">DSM 16045</strain>
    </source>
</reference>
<dbReference type="RefSeq" id="WP_007122324.1">
    <property type="nucleotide sequence ID" value="NZ_AZFN01000018.1"/>
</dbReference>
<evidence type="ECO:0000256" key="3">
    <source>
        <dbReference type="ARBA" id="ARBA00022553"/>
    </source>
</evidence>
<protein>
    <recommendedName>
        <fullName evidence="7 8">Acyl carrier protein</fullName>
        <shortName evidence="7">ACP</shortName>
    </recommendedName>
</protein>